<dbReference type="InterPro" id="IPR018378">
    <property type="entry name" value="C-type_lectin_CS"/>
</dbReference>
<dbReference type="GeneTree" id="ENSGT00940000161814"/>
<dbReference type="Gene3D" id="3.10.100.10">
    <property type="entry name" value="Mannose-Binding Protein A, subunit A"/>
    <property type="match status" value="1"/>
</dbReference>
<dbReference type="PROSITE" id="PS00615">
    <property type="entry name" value="C_TYPE_LECTIN_1"/>
    <property type="match status" value="1"/>
</dbReference>
<dbReference type="SUPFAM" id="SSF56436">
    <property type="entry name" value="C-type lectin-like"/>
    <property type="match status" value="1"/>
</dbReference>
<dbReference type="SMART" id="SM00034">
    <property type="entry name" value="CLECT"/>
    <property type="match status" value="1"/>
</dbReference>
<sequence>DGAGNRWKTVISSDHVYLTVYLFSAAVINQINHSGSCSSGWSEFNGRCLRYFSVPVTWATAQKSCVSLQANLVSVHNIDEFDEIQRLLMAATNEYKEIWIGGSDAEEVGTWLWSDGSPFHFTHWCPGEPNNGGSRGDQHCLEMNDRGSTCWDDQQCLEVRPFVCAKRINSCDQ</sequence>
<name>A0A3P9NKY1_POERE</name>
<feature type="domain" description="C-type lectin" evidence="2">
    <location>
        <begin position="44"/>
        <end position="165"/>
    </location>
</feature>
<keyword evidence="4" id="KW-1185">Reference proteome</keyword>
<proteinExistence type="predicted"/>
<evidence type="ECO:0000313" key="3">
    <source>
        <dbReference type="Ensembl" id="ENSPREP00000010246.1"/>
    </source>
</evidence>
<protein>
    <submittedName>
        <fullName evidence="3">Ladderlectin-like</fullName>
    </submittedName>
</protein>
<dbReference type="InterPro" id="IPR050111">
    <property type="entry name" value="C-type_lectin/snaclec_domain"/>
</dbReference>
<reference evidence="4" key="1">
    <citation type="submission" date="2013-11" db="EMBL/GenBank/DDBJ databases">
        <title>The genomic landscape of the Guanapo guppy.</title>
        <authorList>
            <person name="Kuenstner A."/>
            <person name="Dreyer C."/>
        </authorList>
    </citation>
    <scope>NUCLEOTIDE SEQUENCE</scope>
    <source>
        <strain evidence="4">Guanapo</strain>
    </source>
</reference>
<dbReference type="InterPro" id="IPR001304">
    <property type="entry name" value="C-type_lectin-like"/>
</dbReference>
<dbReference type="InterPro" id="IPR016187">
    <property type="entry name" value="CTDL_fold"/>
</dbReference>
<dbReference type="Proteomes" id="UP000242638">
    <property type="component" value="Unassembled WGS sequence"/>
</dbReference>
<reference evidence="3" key="2">
    <citation type="submission" date="2025-08" db="UniProtKB">
        <authorList>
            <consortium name="Ensembl"/>
        </authorList>
    </citation>
    <scope>IDENTIFICATION</scope>
    <source>
        <strain evidence="3">Guanapo</strain>
    </source>
</reference>
<dbReference type="PANTHER" id="PTHR22803">
    <property type="entry name" value="MANNOSE, PHOSPHOLIPASE, LECTIN RECEPTOR RELATED"/>
    <property type="match status" value="1"/>
</dbReference>
<organism evidence="3 4">
    <name type="scientific">Poecilia reticulata</name>
    <name type="common">Guppy</name>
    <name type="synonym">Acanthophacelus reticulatus</name>
    <dbReference type="NCBI Taxonomy" id="8081"/>
    <lineage>
        <taxon>Eukaryota</taxon>
        <taxon>Metazoa</taxon>
        <taxon>Chordata</taxon>
        <taxon>Craniata</taxon>
        <taxon>Vertebrata</taxon>
        <taxon>Euteleostomi</taxon>
        <taxon>Actinopterygii</taxon>
        <taxon>Neopterygii</taxon>
        <taxon>Teleostei</taxon>
        <taxon>Neoteleostei</taxon>
        <taxon>Acanthomorphata</taxon>
        <taxon>Ovalentaria</taxon>
        <taxon>Atherinomorphae</taxon>
        <taxon>Cyprinodontiformes</taxon>
        <taxon>Poeciliidae</taxon>
        <taxon>Poeciliinae</taxon>
        <taxon>Poecilia</taxon>
    </lineage>
</organism>
<keyword evidence="1" id="KW-1015">Disulfide bond</keyword>
<dbReference type="Pfam" id="PF00059">
    <property type="entry name" value="Lectin_C"/>
    <property type="match status" value="1"/>
</dbReference>
<dbReference type="PROSITE" id="PS50041">
    <property type="entry name" value="C_TYPE_LECTIN_2"/>
    <property type="match status" value="1"/>
</dbReference>
<dbReference type="Ensembl" id="ENSPRET00000010363.1">
    <property type="protein sequence ID" value="ENSPREP00000010246.1"/>
    <property type="gene ID" value="ENSPREG00000006992.1"/>
</dbReference>
<dbReference type="AlphaFoldDB" id="A0A3P9NKY1"/>
<dbReference type="CDD" id="cd00037">
    <property type="entry name" value="CLECT"/>
    <property type="match status" value="1"/>
</dbReference>
<accession>A0A3P9NKY1</accession>
<reference evidence="3" key="3">
    <citation type="submission" date="2025-09" db="UniProtKB">
        <authorList>
            <consortium name="Ensembl"/>
        </authorList>
    </citation>
    <scope>IDENTIFICATION</scope>
    <source>
        <strain evidence="3">Guanapo</strain>
    </source>
</reference>
<evidence type="ECO:0000256" key="1">
    <source>
        <dbReference type="ARBA" id="ARBA00023157"/>
    </source>
</evidence>
<evidence type="ECO:0000259" key="2">
    <source>
        <dbReference type="PROSITE" id="PS50041"/>
    </source>
</evidence>
<evidence type="ECO:0000313" key="4">
    <source>
        <dbReference type="Proteomes" id="UP000242638"/>
    </source>
</evidence>
<dbReference type="InterPro" id="IPR016186">
    <property type="entry name" value="C-type_lectin-like/link_sf"/>
</dbReference>
<dbReference type="OMA" id="CLEMNDR"/>